<gene>
    <name evidence="4" type="ORF">JK629_12675</name>
</gene>
<organism evidence="4 5">
    <name type="scientific">Aequorivita iocasae</name>
    <dbReference type="NCBI Taxonomy" id="2803865"/>
    <lineage>
        <taxon>Bacteria</taxon>
        <taxon>Pseudomonadati</taxon>
        <taxon>Bacteroidota</taxon>
        <taxon>Flavobacteriia</taxon>
        <taxon>Flavobacteriales</taxon>
        <taxon>Flavobacteriaceae</taxon>
        <taxon>Aequorivita</taxon>
    </lineage>
</organism>
<dbReference type="Proteomes" id="UP000629420">
    <property type="component" value="Chromosome"/>
</dbReference>
<dbReference type="Pfam" id="PF00011">
    <property type="entry name" value="HSP20"/>
    <property type="match status" value="1"/>
</dbReference>
<evidence type="ECO:0000256" key="1">
    <source>
        <dbReference type="PROSITE-ProRule" id="PRU00285"/>
    </source>
</evidence>
<dbReference type="PANTHER" id="PTHR11527">
    <property type="entry name" value="HEAT-SHOCK PROTEIN 20 FAMILY MEMBER"/>
    <property type="match status" value="1"/>
</dbReference>
<evidence type="ECO:0000313" key="5">
    <source>
        <dbReference type="Proteomes" id="UP000629420"/>
    </source>
</evidence>
<sequence>MALIKFNNRSFPWFNNELSSWIDSDLFDEELFSNGNGKKIPAMNIKENKNDFEVELSVPGFQKKEIEIALENDQLIVSAEKSAKDIQENENGYTRKEFSYNAFERRMKLPESVDAKKDVKANYDNGILKLKLHKKEAAKIPPKKMIQIA</sequence>
<keyword evidence="5" id="KW-1185">Reference proteome</keyword>
<proteinExistence type="inferred from homology"/>
<dbReference type="PROSITE" id="PS01031">
    <property type="entry name" value="SHSP"/>
    <property type="match status" value="1"/>
</dbReference>
<evidence type="ECO:0000313" key="4">
    <source>
        <dbReference type="EMBL" id="QQX76177.1"/>
    </source>
</evidence>
<evidence type="ECO:0000256" key="2">
    <source>
        <dbReference type="RuleBase" id="RU003616"/>
    </source>
</evidence>
<dbReference type="InterPro" id="IPR002068">
    <property type="entry name" value="A-crystallin/Hsp20_dom"/>
</dbReference>
<dbReference type="EMBL" id="CP068439">
    <property type="protein sequence ID" value="QQX76177.1"/>
    <property type="molecule type" value="Genomic_DNA"/>
</dbReference>
<dbReference type="RefSeq" id="WP_202335987.1">
    <property type="nucleotide sequence ID" value="NZ_CP068439.1"/>
</dbReference>
<reference evidence="4 5" key="1">
    <citation type="submission" date="2021-01" db="EMBL/GenBank/DDBJ databases">
        <title>Aequorivita sp. strain KX20305, a bacterium isolated from the sediment collected at a cold seep field in South China Sea.</title>
        <authorList>
            <person name="Zhang H."/>
            <person name="Li C."/>
        </authorList>
    </citation>
    <scope>NUCLEOTIDE SEQUENCE [LARGE SCALE GENOMIC DNA]</scope>
    <source>
        <strain evidence="4 5">KX20305</strain>
    </source>
</reference>
<protein>
    <submittedName>
        <fullName evidence="4">Hsp20/alpha crystallin family protein</fullName>
    </submittedName>
</protein>
<dbReference type="CDD" id="cd06464">
    <property type="entry name" value="ACD_sHsps-like"/>
    <property type="match status" value="1"/>
</dbReference>
<dbReference type="InterPro" id="IPR008978">
    <property type="entry name" value="HSP20-like_chaperone"/>
</dbReference>
<dbReference type="Gene3D" id="2.60.40.790">
    <property type="match status" value="1"/>
</dbReference>
<accession>A0ABX7DQY7</accession>
<dbReference type="InterPro" id="IPR031107">
    <property type="entry name" value="Small_HSP"/>
</dbReference>
<dbReference type="SUPFAM" id="SSF49764">
    <property type="entry name" value="HSP20-like chaperones"/>
    <property type="match status" value="1"/>
</dbReference>
<name>A0ABX7DQY7_9FLAO</name>
<comment type="similarity">
    <text evidence="1 2">Belongs to the small heat shock protein (HSP20) family.</text>
</comment>
<evidence type="ECO:0000259" key="3">
    <source>
        <dbReference type="PROSITE" id="PS01031"/>
    </source>
</evidence>
<feature type="domain" description="SHSP" evidence="3">
    <location>
        <begin position="34"/>
        <end position="149"/>
    </location>
</feature>